<reference evidence="2" key="1">
    <citation type="submission" date="2014-09" db="EMBL/GenBank/DDBJ databases">
        <authorList>
            <person name="Magalhaes I.L.F."/>
            <person name="Oliveira U."/>
            <person name="Santos F.R."/>
            <person name="Vidigal T.H.D.A."/>
            <person name="Brescovit A.D."/>
            <person name="Santos A.J."/>
        </authorList>
    </citation>
    <scope>NUCLEOTIDE SEQUENCE</scope>
    <source>
        <tissue evidence="2">Shoot tissue taken approximately 20 cm above the soil surface</tissue>
    </source>
</reference>
<sequence>MCRTIHGIAWLVCVTTYLLPYYSYISLVLSWYNLFVWGTISIFHIIHCNFLQKSLASIILFLLLVHCRALQYGNKLLKPPCYIIFRLVSLVSSVAM</sequence>
<keyword evidence="1" id="KW-0472">Membrane</keyword>
<reference evidence="2" key="2">
    <citation type="journal article" date="2015" name="Data Brief">
        <title>Shoot transcriptome of the giant reed, Arundo donax.</title>
        <authorList>
            <person name="Barrero R.A."/>
            <person name="Guerrero F.D."/>
            <person name="Moolhuijzen P."/>
            <person name="Goolsby J.A."/>
            <person name="Tidwell J."/>
            <person name="Bellgard S.E."/>
            <person name="Bellgard M.I."/>
        </authorList>
    </citation>
    <scope>NUCLEOTIDE SEQUENCE</scope>
    <source>
        <tissue evidence="2">Shoot tissue taken approximately 20 cm above the soil surface</tissue>
    </source>
</reference>
<dbReference type="AlphaFoldDB" id="A0A0A9DAQ2"/>
<proteinExistence type="predicted"/>
<feature type="transmembrane region" description="Helical" evidence="1">
    <location>
        <begin position="35"/>
        <end position="64"/>
    </location>
</feature>
<feature type="transmembrane region" description="Helical" evidence="1">
    <location>
        <begin position="7"/>
        <end position="29"/>
    </location>
</feature>
<keyword evidence="1" id="KW-0812">Transmembrane</keyword>
<name>A0A0A9DAQ2_ARUDO</name>
<accession>A0A0A9DAQ2</accession>
<protein>
    <submittedName>
        <fullName evidence="2">Uncharacterized protein</fullName>
    </submittedName>
</protein>
<organism evidence="2">
    <name type="scientific">Arundo donax</name>
    <name type="common">Giant reed</name>
    <name type="synonym">Donax arundinaceus</name>
    <dbReference type="NCBI Taxonomy" id="35708"/>
    <lineage>
        <taxon>Eukaryota</taxon>
        <taxon>Viridiplantae</taxon>
        <taxon>Streptophyta</taxon>
        <taxon>Embryophyta</taxon>
        <taxon>Tracheophyta</taxon>
        <taxon>Spermatophyta</taxon>
        <taxon>Magnoliopsida</taxon>
        <taxon>Liliopsida</taxon>
        <taxon>Poales</taxon>
        <taxon>Poaceae</taxon>
        <taxon>PACMAD clade</taxon>
        <taxon>Arundinoideae</taxon>
        <taxon>Arundineae</taxon>
        <taxon>Arundo</taxon>
    </lineage>
</organism>
<evidence type="ECO:0000256" key="1">
    <source>
        <dbReference type="SAM" id="Phobius"/>
    </source>
</evidence>
<dbReference type="EMBL" id="GBRH01217058">
    <property type="protein sequence ID" value="JAD80837.1"/>
    <property type="molecule type" value="Transcribed_RNA"/>
</dbReference>
<keyword evidence="1" id="KW-1133">Transmembrane helix</keyword>
<evidence type="ECO:0000313" key="2">
    <source>
        <dbReference type="EMBL" id="JAD80837.1"/>
    </source>
</evidence>